<organism evidence="1 2">
    <name type="scientific">Trichonephila inaurata madagascariensis</name>
    <dbReference type="NCBI Taxonomy" id="2747483"/>
    <lineage>
        <taxon>Eukaryota</taxon>
        <taxon>Metazoa</taxon>
        <taxon>Ecdysozoa</taxon>
        <taxon>Arthropoda</taxon>
        <taxon>Chelicerata</taxon>
        <taxon>Arachnida</taxon>
        <taxon>Araneae</taxon>
        <taxon>Araneomorphae</taxon>
        <taxon>Entelegynae</taxon>
        <taxon>Araneoidea</taxon>
        <taxon>Nephilidae</taxon>
        <taxon>Trichonephila</taxon>
        <taxon>Trichonephila inaurata</taxon>
    </lineage>
</organism>
<name>A0A8X6XT17_9ARAC</name>
<accession>A0A8X6XT17</accession>
<comment type="caution">
    <text evidence="1">The sequence shown here is derived from an EMBL/GenBank/DDBJ whole genome shotgun (WGS) entry which is preliminary data.</text>
</comment>
<dbReference type="EMBL" id="BMAV01012271">
    <property type="protein sequence ID" value="GFY58821.1"/>
    <property type="molecule type" value="Genomic_DNA"/>
</dbReference>
<dbReference type="Proteomes" id="UP000886998">
    <property type="component" value="Unassembled WGS sequence"/>
</dbReference>
<gene>
    <name evidence="1" type="ORF">TNIN_390281</name>
</gene>
<sequence>MDFSRSISRILTAFHHEDNSFEWREEKQINRPERQSNMNLSFRVIASLPETDNSQYIQRESTSMCLEGRNFAYRHINIIVSLEDVSGAGHAYNEAESHNDILHIYHHLHRFHASSVDHGRTANPYENDRRSPLRLIIPKMKTYDIPLGTEEWNGKTDRIIPFPGYSNKSALRNRNLYFSFSESRSLTLI</sequence>
<evidence type="ECO:0000313" key="1">
    <source>
        <dbReference type="EMBL" id="GFY58821.1"/>
    </source>
</evidence>
<keyword evidence="2" id="KW-1185">Reference proteome</keyword>
<reference evidence="1" key="1">
    <citation type="submission" date="2020-08" db="EMBL/GenBank/DDBJ databases">
        <title>Multicomponent nature underlies the extraordinary mechanical properties of spider dragline silk.</title>
        <authorList>
            <person name="Kono N."/>
            <person name="Nakamura H."/>
            <person name="Mori M."/>
            <person name="Yoshida Y."/>
            <person name="Ohtoshi R."/>
            <person name="Malay A.D."/>
            <person name="Moran D.A.P."/>
            <person name="Tomita M."/>
            <person name="Numata K."/>
            <person name="Arakawa K."/>
        </authorList>
    </citation>
    <scope>NUCLEOTIDE SEQUENCE</scope>
</reference>
<proteinExistence type="predicted"/>
<dbReference type="AlphaFoldDB" id="A0A8X6XT17"/>
<protein>
    <submittedName>
        <fullName evidence="1">Uncharacterized protein</fullName>
    </submittedName>
</protein>
<evidence type="ECO:0000313" key="2">
    <source>
        <dbReference type="Proteomes" id="UP000886998"/>
    </source>
</evidence>